<dbReference type="AlphaFoldDB" id="A0A4P6Q7U8"/>
<reference evidence="2 3" key="1">
    <citation type="submission" date="2019-02" db="EMBL/GenBank/DDBJ databases">
        <authorList>
            <person name="Khodamoradi S."/>
            <person name="Hahnke R.L."/>
            <person name="Kaempfer P."/>
            <person name="Schumann P."/>
            <person name="Rohde M."/>
            <person name="Steinert M."/>
            <person name="Luzhetskyy A."/>
            <person name="Wink J."/>
            <person name="Ruckert C."/>
        </authorList>
    </citation>
    <scope>NUCLEOTIDE SEQUENCE [LARGE SCALE GENOMIC DNA]</scope>
    <source>
        <strain evidence="2 3">M2</strain>
        <plasmid evidence="3">phim2</plasmid>
    </source>
</reference>
<dbReference type="Proteomes" id="UP000292235">
    <property type="component" value="Plasmid phiM2"/>
</dbReference>
<dbReference type="EMBL" id="CP036456">
    <property type="protein sequence ID" value="QBI56878.1"/>
    <property type="molecule type" value="Genomic_DNA"/>
</dbReference>
<accession>A0A4P6Q7U8</accession>
<keyword evidence="3" id="KW-1185">Reference proteome</keyword>
<gene>
    <name evidence="2" type="ORF">EKD16_25690</name>
</gene>
<feature type="transmembrane region" description="Helical" evidence="1">
    <location>
        <begin position="12"/>
        <end position="41"/>
    </location>
</feature>
<evidence type="ECO:0000256" key="1">
    <source>
        <dbReference type="SAM" id="Phobius"/>
    </source>
</evidence>
<keyword evidence="1" id="KW-0812">Transmembrane</keyword>
<organism evidence="2 3">
    <name type="scientific">Streptomonospora litoralis</name>
    <dbReference type="NCBI Taxonomy" id="2498135"/>
    <lineage>
        <taxon>Bacteria</taxon>
        <taxon>Bacillati</taxon>
        <taxon>Actinomycetota</taxon>
        <taxon>Actinomycetes</taxon>
        <taxon>Streptosporangiales</taxon>
        <taxon>Nocardiopsidaceae</taxon>
        <taxon>Streptomonospora</taxon>
    </lineage>
</organism>
<keyword evidence="1" id="KW-1133">Transmembrane helix</keyword>
<dbReference type="GeneID" id="39493894"/>
<geneLocation type="plasmid" evidence="3">
    <name>phim2</name>
</geneLocation>
<keyword evidence="1" id="KW-0472">Membrane</keyword>
<sequence>MHEMPLWPYWLILAYLVALVVFLVGLGAVLAWGALASRYWVDRALRARLKRDATAQRGRAHEAIDKYAECRTQFERLRKAFDEAAPQAAHAALVQITAPDEGAS</sequence>
<dbReference type="KEGG" id="strr:EKD16_25690"/>
<proteinExistence type="predicted"/>
<dbReference type="RefSeq" id="WP_131103032.1">
    <property type="nucleotide sequence ID" value="NZ_CP036456.1"/>
</dbReference>
<protein>
    <submittedName>
        <fullName evidence="2">Uncharacterized protein</fullName>
    </submittedName>
</protein>
<evidence type="ECO:0000313" key="3">
    <source>
        <dbReference type="Proteomes" id="UP000292235"/>
    </source>
</evidence>
<keyword evidence="2" id="KW-0614">Plasmid</keyword>
<name>A0A4P6Q7U8_9ACTN</name>
<evidence type="ECO:0000313" key="2">
    <source>
        <dbReference type="EMBL" id="QBI56878.1"/>
    </source>
</evidence>